<evidence type="ECO:0008006" key="4">
    <source>
        <dbReference type="Google" id="ProtNLM"/>
    </source>
</evidence>
<evidence type="ECO:0000313" key="3">
    <source>
        <dbReference type="Proteomes" id="UP000594262"/>
    </source>
</evidence>
<dbReference type="AlphaFoldDB" id="A0A7M5X1A3"/>
<evidence type="ECO:0000256" key="1">
    <source>
        <dbReference type="SAM" id="SignalP"/>
    </source>
</evidence>
<keyword evidence="1" id="KW-0732">Signal</keyword>
<dbReference type="GeneID" id="136809012"/>
<sequence>MHLSIILSQFYLVYSQWYSGENEKQQRTTSLDTEGVSKPFSATSAVQCILECKENSMKSYFVEYVNECYCLINKTQTVIKDASDDGILYNVKHFQSCQEVKDTCIDCESDIYTMGTSYGESVKVFCMIPRDKGTEYAFMNGTTVNSQSILMANPGETFPFAWRVGVVYLGGVEDEIFYPYEIITWENTVGHVDIHQWIGFQDAAFANKLLHVECWVKFVGSVPERSDQFGIKVYGVVYNGWVVDCQADEWCKVALNIQNINYGDFNYVIIIFDSINHQQIVRIAHFTVTILY</sequence>
<organism evidence="2 3">
    <name type="scientific">Clytia hemisphaerica</name>
    <dbReference type="NCBI Taxonomy" id="252671"/>
    <lineage>
        <taxon>Eukaryota</taxon>
        <taxon>Metazoa</taxon>
        <taxon>Cnidaria</taxon>
        <taxon>Hydrozoa</taxon>
        <taxon>Hydroidolina</taxon>
        <taxon>Leptothecata</taxon>
        <taxon>Obeliida</taxon>
        <taxon>Clytiidae</taxon>
        <taxon>Clytia</taxon>
    </lineage>
</organism>
<dbReference type="EnsemblMetazoa" id="CLYHEMT016215.1">
    <property type="protein sequence ID" value="CLYHEMP016215.1"/>
    <property type="gene ID" value="CLYHEMG016215"/>
</dbReference>
<reference evidence="2" key="1">
    <citation type="submission" date="2021-01" db="UniProtKB">
        <authorList>
            <consortium name="EnsemblMetazoa"/>
        </authorList>
    </citation>
    <scope>IDENTIFICATION</scope>
</reference>
<evidence type="ECO:0000313" key="2">
    <source>
        <dbReference type="EnsemblMetazoa" id="CLYHEMP016215.1"/>
    </source>
</evidence>
<feature type="chain" id="PRO_5029575341" description="Cnidarian restricted protein" evidence="1">
    <location>
        <begin position="16"/>
        <end position="292"/>
    </location>
</feature>
<dbReference type="Proteomes" id="UP000594262">
    <property type="component" value="Unplaced"/>
</dbReference>
<dbReference type="RefSeq" id="XP_066921690.1">
    <property type="nucleotide sequence ID" value="XM_067065589.1"/>
</dbReference>
<proteinExistence type="predicted"/>
<feature type="signal peptide" evidence="1">
    <location>
        <begin position="1"/>
        <end position="15"/>
    </location>
</feature>
<name>A0A7M5X1A3_9CNID</name>
<keyword evidence="3" id="KW-1185">Reference proteome</keyword>
<accession>A0A7M5X1A3</accession>
<protein>
    <recommendedName>
        <fullName evidence="4">Cnidarian restricted protein</fullName>
    </recommendedName>
</protein>